<dbReference type="InterPro" id="IPR036412">
    <property type="entry name" value="HAD-like_sf"/>
</dbReference>
<dbReference type="CDD" id="cd01630">
    <property type="entry name" value="HAD_KDO-like"/>
    <property type="match status" value="1"/>
</dbReference>
<protein>
    <recommendedName>
        <fullName evidence="6 11">3-deoxy-D-manno-octulosonate 8-phosphate phosphatase KdsC</fullName>
        <ecNumber evidence="5 11">3.1.3.45</ecNumber>
    </recommendedName>
    <alternativeName>
        <fullName evidence="10 11">KDO 8-P phosphatase</fullName>
    </alternativeName>
</protein>
<dbReference type="SFLD" id="SFLDF00036">
    <property type="entry name" value="deoxy-d-mannose-octulosonate_8"/>
    <property type="match status" value="1"/>
</dbReference>
<evidence type="ECO:0000313" key="13">
    <source>
        <dbReference type="EMBL" id="QQF83277.1"/>
    </source>
</evidence>
<organism evidence="13 14">
    <name type="scientific">Histophilus somni</name>
    <name type="common">Haemophilus somnus</name>
    <dbReference type="NCBI Taxonomy" id="731"/>
    <lineage>
        <taxon>Bacteria</taxon>
        <taxon>Pseudomonadati</taxon>
        <taxon>Pseudomonadota</taxon>
        <taxon>Gammaproteobacteria</taxon>
        <taxon>Pasteurellales</taxon>
        <taxon>Pasteurellaceae</taxon>
        <taxon>Histophilus</taxon>
    </lineage>
</organism>
<keyword evidence="14" id="KW-1185">Reference proteome</keyword>
<dbReference type="EMBL" id="CP066558">
    <property type="protein sequence ID" value="QQF83277.1"/>
    <property type="molecule type" value="Genomic_DNA"/>
</dbReference>
<dbReference type="RefSeq" id="WP_075293900.1">
    <property type="nucleotide sequence ID" value="NZ_CP018802.1"/>
</dbReference>
<evidence type="ECO:0000256" key="10">
    <source>
        <dbReference type="ARBA" id="ARBA00031051"/>
    </source>
</evidence>
<proteinExistence type="inferred from homology"/>
<feature type="binding site" evidence="12">
    <location>
        <position position="17"/>
    </location>
    <ligand>
        <name>Mg(2+)</name>
        <dbReference type="ChEBI" id="CHEBI:18420"/>
    </ligand>
</feature>
<sequence>MMLLNEKLQKIKLVITDIDGVLTDGLLHYDANGEVMKSFHVRDGLGICMLIKNGIQVAVLSGRDSPILRKRIADLGINLFFLGKLEKESACFELIKKAGVTPEETAYIGDDSVDLPAFSVCGLSFAVNDAMDYVKDCADHILSLPGGKGAFREVSDMILKAQGKASVYSTAQGILKAVNKMVQ</sequence>
<evidence type="ECO:0000256" key="6">
    <source>
        <dbReference type="ARBA" id="ARBA00020092"/>
    </source>
</evidence>
<dbReference type="Pfam" id="PF08282">
    <property type="entry name" value="Hydrolase_3"/>
    <property type="match status" value="1"/>
</dbReference>
<dbReference type="SFLD" id="SFLDG01138">
    <property type="entry name" value="C1.6.2:_Deoxy-d-mannose-octulo"/>
    <property type="match status" value="1"/>
</dbReference>
<dbReference type="GO" id="GO:0046872">
    <property type="term" value="F:metal ion binding"/>
    <property type="evidence" value="ECO:0007669"/>
    <property type="project" value="UniProtKB-UniRule"/>
</dbReference>
<evidence type="ECO:0000256" key="9">
    <source>
        <dbReference type="ARBA" id="ARBA00022842"/>
    </source>
</evidence>
<dbReference type="AlphaFoldDB" id="A0A9Q6Z2G1"/>
<name>A0A9Q6Z2G1_HISSO</name>
<dbReference type="Gene3D" id="3.40.50.1000">
    <property type="entry name" value="HAD superfamily/HAD-like"/>
    <property type="match status" value="1"/>
</dbReference>
<comment type="subunit">
    <text evidence="4 11">Homotetramer.</text>
</comment>
<feature type="binding site" evidence="12">
    <location>
        <position position="19"/>
    </location>
    <ligand>
        <name>substrate</name>
    </ligand>
</feature>
<dbReference type="GO" id="GO:0008781">
    <property type="term" value="F:N-acylneuraminate cytidylyltransferase activity"/>
    <property type="evidence" value="ECO:0007669"/>
    <property type="project" value="TreeGrafter"/>
</dbReference>
<keyword evidence="8 11" id="KW-0378">Hydrolase</keyword>
<dbReference type="FunFam" id="3.40.50.1000:FF:000029">
    <property type="entry name" value="3-deoxy-D-manno-octulosonate 8-phosphate phosphatase KdsC"/>
    <property type="match status" value="1"/>
</dbReference>
<comment type="catalytic activity">
    <reaction evidence="1 11">
        <text>3-deoxy-alpha-D-manno-2-octulosonate-8-phosphate + H2O = 3-deoxy-alpha-D-manno-oct-2-ulosonate + phosphate</text>
        <dbReference type="Rhea" id="RHEA:11500"/>
        <dbReference type="ChEBI" id="CHEBI:15377"/>
        <dbReference type="ChEBI" id="CHEBI:43474"/>
        <dbReference type="ChEBI" id="CHEBI:85985"/>
        <dbReference type="ChEBI" id="CHEBI:85986"/>
        <dbReference type="EC" id="3.1.3.45"/>
    </reaction>
</comment>
<dbReference type="PANTHER" id="PTHR21485:SF3">
    <property type="entry name" value="N-ACYLNEURAMINATE CYTIDYLYLTRANSFERASE"/>
    <property type="match status" value="1"/>
</dbReference>
<dbReference type="NCBIfam" id="TIGR01662">
    <property type="entry name" value="HAD-SF-IIIA"/>
    <property type="match status" value="1"/>
</dbReference>
<evidence type="ECO:0000256" key="7">
    <source>
        <dbReference type="ARBA" id="ARBA00022723"/>
    </source>
</evidence>
<evidence type="ECO:0000256" key="8">
    <source>
        <dbReference type="ARBA" id="ARBA00022801"/>
    </source>
</evidence>
<feature type="binding site" evidence="12">
    <location>
        <position position="110"/>
    </location>
    <ligand>
        <name>Mg(2+)</name>
        <dbReference type="ChEBI" id="CHEBI:18420"/>
    </ligand>
</feature>
<comment type="function">
    <text evidence="11">Catalyzes the hydrolysis of 3-deoxy-D-manno-octulosonate 8-phosphate (KDO 8-P) to 3-deoxy-D-manno-octulosonate (KDO) and inorganic phosphate.</text>
</comment>
<keyword evidence="9 11" id="KW-0460">Magnesium</keyword>
<evidence type="ECO:0000256" key="5">
    <source>
        <dbReference type="ARBA" id="ARBA00013066"/>
    </source>
</evidence>
<reference evidence="13 14" key="1">
    <citation type="submission" date="2020-12" db="EMBL/GenBank/DDBJ databases">
        <title>ASc-MMNZ-VFA-070.</title>
        <authorList>
            <person name="Schryvers A."/>
            <person name="Mostafa Nazari M."/>
            <person name="Farshchi Andisi V."/>
            <person name="Timsit E."/>
            <person name="Walter Morck D."/>
        </authorList>
    </citation>
    <scope>NUCLEOTIDE SEQUENCE [LARGE SCALE GENOMIC DNA]</scope>
    <source>
        <strain evidence="13 14">ASc-MMNZ-VFA-070</strain>
    </source>
</reference>
<evidence type="ECO:0000256" key="3">
    <source>
        <dbReference type="ARBA" id="ARBA00005893"/>
    </source>
</evidence>
<dbReference type="Proteomes" id="UP000595373">
    <property type="component" value="Chromosome"/>
</dbReference>
<evidence type="ECO:0000313" key="14">
    <source>
        <dbReference type="Proteomes" id="UP000595373"/>
    </source>
</evidence>
<evidence type="ECO:0000256" key="11">
    <source>
        <dbReference type="PIRNR" id="PIRNR006118"/>
    </source>
</evidence>
<dbReference type="NCBIfam" id="TIGR01670">
    <property type="entry name" value="KdsC-phosphatas"/>
    <property type="match status" value="1"/>
</dbReference>
<dbReference type="OrthoDB" id="9805604at2"/>
<evidence type="ECO:0000256" key="12">
    <source>
        <dbReference type="PIRSR" id="PIRSR006118-2"/>
    </source>
</evidence>
<dbReference type="PANTHER" id="PTHR21485">
    <property type="entry name" value="HAD SUPERFAMILY MEMBERS CMAS AND KDSC"/>
    <property type="match status" value="1"/>
</dbReference>
<keyword evidence="7 11" id="KW-0479">Metal-binding</keyword>
<dbReference type="GO" id="GO:0009103">
    <property type="term" value="P:lipopolysaccharide biosynthetic process"/>
    <property type="evidence" value="ECO:0007669"/>
    <property type="project" value="UniProtKB-UniRule"/>
</dbReference>
<dbReference type="InterPro" id="IPR023214">
    <property type="entry name" value="HAD_sf"/>
</dbReference>
<dbReference type="InterPro" id="IPR010023">
    <property type="entry name" value="KdsC_fam"/>
</dbReference>
<dbReference type="EC" id="3.1.3.45" evidence="5 11"/>
<dbReference type="SFLD" id="SFLDG01136">
    <property type="entry name" value="C1.6:_Phosphoserine_Phosphatas"/>
    <property type="match status" value="1"/>
</dbReference>
<evidence type="ECO:0000256" key="2">
    <source>
        <dbReference type="ARBA" id="ARBA00001946"/>
    </source>
</evidence>
<keyword evidence="11" id="KW-0448">Lipopolysaccharide biosynthesis</keyword>
<dbReference type="PIRSF" id="PIRSF006118">
    <property type="entry name" value="KDO8-P_Ptase"/>
    <property type="match status" value="1"/>
</dbReference>
<dbReference type="InterPro" id="IPR006549">
    <property type="entry name" value="HAD-SF_hydro_IIIA"/>
</dbReference>
<comment type="cofactor">
    <cofactor evidence="2 11 12">
        <name>Mg(2+)</name>
        <dbReference type="ChEBI" id="CHEBI:18420"/>
    </cofactor>
</comment>
<dbReference type="SFLD" id="SFLDS00003">
    <property type="entry name" value="Haloacid_Dehalogenase"/>
    <property type="match status" value="1"/>
</dbReference>
<dbReference type="GO" id="GO:0019143">
    <property type="term" value="F:3-deoxy-manno-octulosonate-8-phosphatase activity"/>
    <property type="evidence" value="ECO:0007669"/>
    <property type="project" value="UniProtKB-UniRule"/>
</dbReference>
<comment type="similarity">
    <text evidence="3 11">Belongs to the KdsC family.</text>
</comment>
<dbReference type="InterPro" id="IPR050793">
    <property type="entry name" value="CMP-NeuNAc_synthase"/>
</dbReference>
<gene>
    <name evidence="13" type="ORF">JFL49_05110</name>
</gene>
<evidence type="ECO:0000256" key="4">
    <source>
        <dbReference type="ARBA" id="ARBA00011881"/>
    </source>
</evidence>
<dbReference type="SUPFAM" id="SSF56784">
    <property type="entry name" value="HAD-like"/>
    <property type="match status" value="1"/>
</dbReference>
<accession>A0A9Q6Z2G1</accession>
<evidence type="ECO:0000256" key="1">
    <source>
        <dbReference type="ARBA" id="ARBA00000898"/>
    </source>
</evidence>